<dbReference type="InterPro" id="IPR036188">
    <property type="entry name" value="FAD/NAD-bd_sf"/>
</dbReference>
<comment type="cofactor">
    <cofactor evidence="1">
        <name>FAD</name>
        <dbReference type="ChEBI" id="CHEBI:57692"/>
    </cofactor>
</comment>
<keyword evidence="5" id="KW-0503">Monooxygenase</keyword>
<dbReference type="SUPFAM" id="SSF54373">
    <property type="entry name" value="FAD-linked reductases, C-terminal domain"/>
    <property type="match status" value="1"/>
</dbReference>
<accession>A0A3B0S5S6</accession>
<reference evidence="7" key="1">
    <citation type="submission" date="2018-06" db="EMBL/GenBank/DDBJ databases">
        <authorList>
            <person name="Zhirakovskaya E."/>
        </authorList>
    </citation>
    <scope>NUCLEOTIDE SEQUENCE</scope>
</reference>
<keyword evidence="4" id="KW-0560">Oxidoreductase</keyword>
<name>A0A3B0S5S6_9ZZZZ</name>
<evidence type="ECO:0000259" key="6">
    <source>
        <dbReference type="Pfam" id="PF01494"/>
    </source>
</evidence>
<dbReference type="InterPro" id="IPR002938">
    <property type="entry name" value="FAD-bd"/>
</dbReference>
<dbReference type="AlphaFoldDB" id="A0A3B0S5S6"/>
<gene>
    <name evidence="7" type="ORF">MNBD_ALPHA08-1868</name>
</gene>
<proteinExistence type="predicted"/>
<dbReference type="Gene3D" id="3.50.50.60">
    <property type="entry name" value="FAD/NAD(P)-binding domain"/>
    <property type="match status" value="1"/>
</dbReference>
<organism evidence="7">
    <name type="scientific">hydrothermal vent metagenome</name>
    <dbReference type="NCBI Taxonomy" id="652676"/>
    <lineage>
        <taxon>unclassified sequences</taxon>
        <taxon>metagenomes</taxon>
        <taxon>ecological metagenomes</taxon>
    </lineage>
</organism>
<dbReference type="InterPro" id="IPR050493">
    <property type="entry name" value="FAD-dep_Monooxygenase_BioMet"/>
</dbReference>
<evidence type="ECO:0000256" key="3">
    <source>
        <dbReference type="ARBA" id="ARBA00022827"/>
    </source>
</evidence>
<evidence type="ECO:0000313" key="7">
    <source>
        <dbReference type="EMBL" id="VAV99599.1"/>
    </source>
</evidence>
<dbReference type="PRINTS" id="PR00420">
    <property type="entry name" value="RNGMNOXGNASE"/>
</dbReference>
<dbReference type="EMBL" id="UOEC01000164">
    <property type="protein sequence ID" value="VAV99599.1"/>
    <property type="molecule type" value="Genomic_DNA"/>
</dbReference>
<dbReference type="SUPFAM" id="SSF51905">
    <property type="entry name" value="FAD/NAD(P)-binding domain"/>
    <property type="match status" value="1"/>
</dbReference>
<protein>
    <recommendedName>
        <fullName evidence="6">FAD-binding domain-containing protein</fullName>
    </recommendedName>
</protein>
<sequence length="385" mass="42235">MTIGIIGGGIAGLASAIAFSKIGRDVDLYEKADEFGEVGAGLQIGPNAVSALKQLGVFDELEPLSVAPRNIRIMDGLTGRQLSALPLGKNFEQTFGQPYRVVHRADLLTALLNKVKRCSRVEIHLSHALTRLEIEPDTITCHFSNANEISHQMLIGADGFRSVVRRSVLNDGPPIFTGHSLYRALVPMTQAPDIAHVNDVHLWLYPRGHVVHYPVSAGKNLNIVAASEQDWENRAWSTPAEPGEVTGYFSKASAKLADILQSPKSWLKWAAAGHPPTKTWNRHQAILIGDAVHPTLPYLAQGAAMALEDAVCLASFIQKGRKVEDFAQTRLARTSKIVTTSRLQGNIYHMANPKRLARNLVIAHTPPNTQLKRLAWLYNWSAPEI</sequence>
<evidence type="ECO:0000256" key="2">
    <source>
        <dbReference type="ARBA" id="ARBA00022630"/>
    </source>
</evidence>
<dbReference type="GO" id="GO:0004497">
    <property type="term" value="F:monooxygenase activity"/>
    <property type="evidence" value="ECO:0007669"/>
    <property type="project" value="UniProtKB-KW"/>
</dbReference>
<evidence type="ECO:0000256" key="4">
    <source>
        <dbReference type="ARBA" id="ARBA00023002"/>
    </source>
</evidence>
<evidence type="ECO:0000256" key="5">
    <source>
        <dbReference type="ARBA" id="ARBA00023033"/>
    </source>
</evidence>
<evidence type="ECO:0000256" key="1">
    <source>
        <dbReference type="ARBA" id="ARBA00001974"/>
    </source>
</evidence>
<feature type="domain" description="FAD-binding" evidence="6">
    <location>
        <begin position="3"/>
        <end position="315"/>
    </location>
</feature>
<keyword evidence="2" id="KW-0285">Flavoprotein</keyword>
<dbReference type="GO" id="GO:0071949">
    <property type="term" value="F:FAD binding"/>
    <property type="evidence" value="ECO:0007669"/>
    <property type="project" value="InterPro"/>
</dbReference>
<dbReference type="PANTHER" id="PTHR13789">
    <property type="entry name" value="MONOOXYGENASE"/>
    <property type="match status" value="1"/>
</dbReference>
<dbReference type="PANTHER" id="PTHR13789:SF318">
    <property type="entry name" value="GERANYLGERANYL DIPHOSPHATE REDUCTASE"/>
    <property type="match status" value="1"/>
</dbReference>
<dbReference type="Pfam" id="PF01494">
    <property type="entry name" value="FAD_binding_3"/>
    <property type="match status" value="1"/>
</dbReference>
<keyword evidence="3" id="KW-0274">FAD</keyword>